<dbReference type="AlphaFoldDB" id="A0A1B6C0N2"/>
<feature type="non-terminal residue" evidence="1">
    <location>
        <position position="1"/>
    </location>
</feature>
<accession>A0A1B6C0N2</accession>
<dbReference type="EMBL" id="GEDC01030240">
    <property type="protein sequence ID" value="JAS07058.1"/>
    <property type="molecule type" value="Transcribed_RNA"/>
</dbReference>
<protein>
    <submittedName>
        <fullName evidence="1">Uncharacterized protein</fullName>
    </submittedName>
</protein>
<sequence length="265" mass="30743">NDQDMFSSSFNINTQLCGLLDNHHKTDESQENEIIRSELQKLNLTNVHFDDDFISDTPVQERDSKIKDRSKKSSKSFLRSNFLQNNKFFESYFNEDDKNVASKNDEVEINLPQNSNYVTESFLQREFMSTLLCKETRDVKIVDDKCSDEIKLETSDEDCIASSQESNVTPTKSLRHLKRIKTPNRPSSPLSLGYTNAVVVDESNRLQFEEEACRRKQLAIAIDLQRIKDGGIGSKVIQQKNENMEVMKRILQKKCSVIISWEWMR</sequence>
<name>A0A1B6C0N2_9HEMI</name>
<evidence type="ECO:0000313" key="1">
    <source>
        <dbReference type="EMBL" id="JAS07058.1"/>
    </source>
</evidence>
<gene>
    <name evidence="1" type="ORF">g.44849</name>
</gene>
<feature type="non-terminal residue" evidence="1">
    <location>
        <position position="265"/>
    </location>
</feature>
<reference evidence="1" key="1">
    <citation type="submission" date="2015-12" db="EMBL/GenBank/DDBJ databases">
        <title>De novo transcriptome assembly of four potential Pierce s Disease insect vectors from Arizona vineyards.</title>
        <authorList>
            <person name="Tassone E.E."/>
        </authorList>
    </citation>
    <scope>NUCLEOTIDE SEQUENCE</scope>
</reference>
<organism evidence="1">
    <name type="scientific">Clastoptera arizonana</name>
    <name type="common">Arizona spittle bug</name>
    <dbReference type="NCBI Taxonomy" id="38151"/>
    <lineage>
        <taxon>Eukaryota</taxon>
        <taxon>Metazoa</taxon>
        <taxon>Ecdysozoa</taxon>
        <taxon>Arthropoda</taxon>
        <taxon>Hexapoda</taxon>
        <taxon>Insecta</taxon>
        <taxon>Pterygota</taxon>
        <taxon>Neoptera</taxon>
        <taxon>Paraneoptera</taxon>
        <taxon>Hemiptera</taxon>
        <taxon>Auchenorrhyncha</taxon>
        <taxon>Cercopoidea</taxon>
        <taxon>Clastopteridae</taxon>
        <taxon>Clastoptera</taxon>
    </lineage>
</organism>
<proteinExistence type="predicted"/>